<dbReference type="InterPro" id="IPR050314">
    <property type="entry name" value="Glycosyl_Hydrlase_18"/>
</dbReference>
<dbReference type="GO" id="GO:0005576">
    <property type="term" value="C:extracellular region"/>
    <property type="evidence" value="ECO:0007669"/>
    <property type="project" value="TreeGrafter"/>
</dbReference>
<dbReference type="Gene3D" id="3.10.50.10">
    <property type="match status" value="1"/>
</dbReference>
<name>J0LHB0_AURST</name>
<protein>
    <recommendedName>
        <fullName evidence="3">GH18 domain-containing protein</fullName>
    </recommendedName>
</protein>
<evidence type="ECO:0000259" key="3">
    <source>
        <dbReference type="PROSITE" id="PS51910"/>
    </source>
</evidence>
<dbReference type="GO" id="GO:0004568">
    <property type="term" value="F:chitinase activity"/>
    <property type="evidence" value="ECO:0007669"/>
    <property type="project" value="TreeGrafter"/>
</dbReference>
<dbReference type="KEGG" id="adl:AURDEDRAFT_173595"/>
<dbReference type="InterPro" id="IPR001223">
    <property type="entry name" value="Glyco_hydro18_cat"/>
</dbReference>
<dbReference type="InterPro" id="IPR011050">
    <property type="entry name" value="Pectin_lyase_fold/virulence"/>
</dbReference>
<dbReference type="GO" id="GO:0005975">
    <property type="term" value="P:carbohydrate metabolic process"/>
    <property type="evidence" value="ECO:0007669"/>
    <property type="project" value="InterPro"/>
</dbReference>
<feature type="domain" description="GH18" evidence="3">
    <location>
        <begin position="711"/>
        <end position="1050"/>
    </location>
</feature>
<evidence type="ECO:0000313" key="4">
    <source>
        <dbReference type="EMBL" id="EJD37321.1"/>
    </source>
</evidence>
<dbReference type="InterPro" id="IPR029070">
    <property type="entry name" value="Chitinase_insertion_sf"/>
</dbReference>
<keyword evidence="2" id="KW-0732">Signal</keyword>
<sequence>MPRRRPSSLPRSLILAGAVALSALSGGLLSPPSVLAATVDLTQHNRRPPIGGLPDWSKVGYERGEKPLPDDSQVKTVVSPDVLASKYGVIPNDGQDDTSGLERAINDFSNTGRDGTFVVIQLPAGTLNLRYTIYLDANYLILRGAGNDPNNGGTVLEFRPDENTRYDVLEPKGDRWSEEGMYTAWAYDEPDGTLVGGIRHVTGNATSGWLWPGRSVFRVGSKRVANKFGVPRDLAPDNRKDIFFGTVNYHWRNDTKVKGFMADQTKDIAGFLGYDALITLPPLMTPRSTNKVYYDAVNGSYPWRAGVNVWIAVPARYYDYAGWNVQEKSYFRNEYMYQDWFIVESAGTDEEGSFLLLDHNLRFNVYSSSTSGGAPAMEDKAIPAKASVMPIEFPVTHVGIEDLYITQPMDGLTPADAEHNYGNMDPASAMHGIVLRYAQNCWIRNIRTFMTGSHPIATESAKWIQVQDNYFEGSWNKGAGGNGYVRGSRVWDSLYYNNTLRNLRHFTFQWCAMGNVAIMNNMTNDFNLHGGWEGFNLVELNIITVPYSHRPGSCRSNCGGEGGSSEDGTWAPIYWSTGNKASKWSGASGPQNVFYRNYMLKKFAPNTGQVDYLPYFDRGGSLSDTIWQFGWDRGSAKGSRYEHLSVDGSTPLPDWATHERDHFHEDPAVGVNGRSHDRYTSLFLGDLSNATGVPTFSSIAGYAYCRGKTPPKVVGAGSRECLPWSPSAIDVQKYTHIIYAYATLASDGTVSLTADQRSQMDDLIQQKLRNQHLKVYIAVGGWGLGMDASGLLAIATNNGARTKFGTTARSLVASLAADGIDLEWSPCAGSKCISATQFATIALALKAGLKDFDLSLSTPNDFWSLSGLNTVTTNLTAATEFISLITHQAPLTDNNPNSQVNILATLEKAQRAGMEPNHVLMGLPFYARSLDLKVPFCDDGICDTTGSTRTSSCVSKGSLGQGTFPYYAMGSILDGGEHFDTLDYQTISSDDDDTEYMQLVDGNIILTDTVWSVTKKSGTSQDFCMGGVSVFSIDQDDQITSLAGAIFAPGGLTLPPATDIVAGFHLQGLDSDGFLREESWSSFLGTVTSQYNDAGAVGIYQMLLFGALEIQTQIANRLRVFLTDTELQQDSFDLYKRWEAKATNYQIANVTGLASEDPDWSYCDTVTWTLKDHDAFKTFLNNSLGLDLDTLITGSFYVDRFTEDCVHSPPQPPHGPGDGRQSAPPPAKRAGIPGDPYDPPDNCRTLWDGIRVIDPDKYFASPKDIINNFVTASDIAVQAYTVSAQTYPSPFDLALMLQDVLTTISLGNQTVANILAYKDEVHKDQQLQEAFDQAHARESVARIIVDVLLAVLTFIPGVGEVADLAIGGLDAWSLFSKGLDVISLAGTLGRNGELANLARSGFATLEQLFVASRRVETVLTKETRATRGALGARVDGVTDHLLECSFGDIGELVLDGAGLAASLLPPGRKRELPGSSFIDTAAALSAPRLMKRMPPKAQKCMFLDKNAGNFKGTAYQTRCKTLNQDVTILELSDKRPTGKKTVKYSDCRALDGGDFGDDACTCDHLVEASEAVLWTGISDDKLQGLCDFFTANLPTARLDFAGILNGAFTEVVGTPPRTSVQNKDRPPERQNLKALLDGNYKLGTFKSKLIDSASIFQGLLFNIAP</sequence>
<dbReference type="SUPFAM" id="SSF51126">
    <property type="entry name" value="Pectin lyase-like"/>
    <property type="match status" value="1"/>
</dbReference>
<dbReference type="Gene3D" id="2.160.20.10">
    <property type="entry name" value="Single-stranded right-handed beta-helix, Pectin lyase-like"/>
    <property type="match status" value="1"/>
</dbReference>
<dbReference type="InParanoid" id="J0LHB0"/>
<dbReference type="OMA" id="HANTERY"/>
<dbReference type="SMART" id="SM00636">
    <property type="entry name" value="Glyco_18"/>
    <property type="match status" value="1"/>
</dbReference>
<dbReference type="InterPro" id="IPR017853">
    <property type="entry name" value="GH"/>
</dbReference>
<feature type="region of interest" description="Disordered" evidence="1">
    <location>
        <begin position="1207"/>
        <end position="1240"/>
    </location>
</feature>
<proteinExistence type="predicted"/>
<organism evidence="4 5">
    <name type="scientific">Auricularia subglabra (strain TFB-10046 / SS5)</name>
    <name type="common">White-rot fungus</name>
    <name type="synonym">Auricularia delicata (strain TFB10046)</name>
    <dbReference type="NCBI Taxonomy" id="717982"/>
    <lineage>
        <taxon>Eukaryota</taxon>
        <taxon>Fungi</taxon>
        <taxon>Dikarya</taxon>
        <taxon>Basidiomycota</taxon>
        <taxon>Agaricomycotina</taxon>
        <taxon>Agaricomycetes</taxon>
        <taxon>Auriculariales</taxon>
        <taxon>Auriculariaceae</taxon>
        <taxon>Auricularia</taxon>
    </lineage>
</organism>
<dbReference type="PROSITE" id="PS51910">
    <property type="entry name" value="GH18_2"/>
    <property type="match status" value="1"/>
</dbReference>
<evidence type="ECO:0000256" key="1">
    <source>
        <dbReference type="SAM" id="MobiDB-lite"/>
    </source>
</evidence>
<dbReference type="EMBL" id="JH687843">
    <property type="protein sequence ID" value="EJD37321.1"/>
    <property type="molecule type" value="Genomic_DNA"/>
</dbReference>
<dbReference type="SUPFAM" id="SSF51445">
    <property type="entry name" value="(Trans)glycosidases"/>
    <property type="match status" value="1"/>
</dbReference>
<evidence type="ECO:0000256" key="2">
    <source>
        <dbReference type="SAM" id="SignalP"/>
    </source>
</evidence>
<accession>J0LHB0</accession>
<dbReference type="Proteomes" id="UP000006514">
    <property type="component" value="Unassembled WGS sequence"/>
</dbReference>
<reference evidence="5" key="1">
    <citation type="journal article" date="2012" name="Science">
        <title>The Paleozoic origin of enzymatic lignin decomposition reconstructed from 31 fungal genomes.</title>
        <authorList>
            <person name="Floudas D."/>
            <person name="Binder M."/>
            <person name="Riley R."/>
            <person name="Barry K."/>
            <person name="Blanchette R.A."/>
            <person name="Henrissat B."/>
            <person name="Martinez A.T."/>
            <person name="Otillar R."/>
            <person name="Spatafora J.W."/>
            <person name="Yadav J.S."/>
            <person name="Aerts A."/>
            <person name="Benoit I."/>
            <person name="Boyd A."/>
            <person name="Carlson A."/>
            <person name="Copeland A."/>
            <person name="Coutinho P.M."/>
            <person name="de Vries R.P."/>
            <person name="Ferreira P."/>
            <person name="Findley K."/>
            <person name="Foster B."/>
            <person name="Gaskell J."/>
            <person name="Glotzer D."/>
            <person name="Gorecki P."/>
            <person name="Heitman J."/>
            <person name="Hesse C."/>
            <person name="Hori C."/>
            <person name="Igarashi K."/>
            <person name="Jurgens J.A."/>
            <person name="Kallen N."/>
            <person name="Kersten P."/>
            <person name="Kohler A."/>
            <person name="Kuees U."/>
            <person name="Kumar T.K.A."/>
            <person name="Kuo A."/>
            <person name="LaButti K."/>
            <person name="Larrondo L.F."/>
            <person name="Lindquist E."/>
            <person name="Ling A."/>
            <person name="Lombard V."/>
            <person name="Lucas S."/>
            <person name="Lundell T."/>
            <person name="Martin R."/>
            <person name="McLaughlin D.J."/>
            <person name="Morgenstern I."/>
            <person name="Morin E."/>
            <person name="Murat C."/>
            <person name="Nagy L.G."/>
            <person name="Nolan M."/>
            <person name="Ohm R.A."/>
            <person name="Patyshakuliyeva A."/>
            <person name="Rokas A."/>
            <person name="Ruiz-Duenas F.J."/>
            <person name="Sabat G."/>
            <person name="Salamov A."/>
            <person name="Samejima M."/>
            <person name="Schmutz J."/>
            <person name="Slot J.C."/>
            <person name="St John F."/>
            <person name="Stenlid J."/>
            <person name="Sun H."/>
            <person name="Sun S."/>
            <person name="Syed K."/>
            <person name="Tsang A."/>
            <person name="Wiebenga A."/>
            <person name="Young D."/>
            <person name="Pisabarro A."/>
            <person name="Eastwood D.C."/>
            <person name="Martin F."/>
            <person name="Cullen D."/>
            <person name="Grigoriev I.V."/>
            <person name="Hibbett D.S."/>
        </authorList>
    </citation>
    <scope>NUCLEOTIDE SEQUENCE [LARGE SCALE GENOMIC DNA]</scope>
    <source>
        <strain evidence="5">TFB10046</strain>
    </source>
</reference>
<dbReference type="OrthoDB" id="73875at2759"/>
<dbReference type="PANTHER" id="PTHR11177:SF317">
    <property type="entry name" value="CHITINASE 12-RELATED"/>
    <property type="match status" value="1"/>
</dbReference>
<dbReference type="InterPro" id="IPR011583">
    <property type="entry name" value="Chitinase_II/V-like_cat"/>
</dbReference>
<dbReference type="Gene3D" id="3.20.20.80">
    <property type="entry name" value="Glycosidases"/>
    <property type="match status" value="1"/>
</dbReference>
<feature type="signal peptide" evidence="2">
    <location>
        <begin position="1"/>
        <end position="36"/>
    </location>
</feature>
<dbReference type="PANTHER" id="PTHR11177">
    <property type="entry name" value="CHITINASE"/>
    <property type="match status" value="1"/>
</dbReference>
<dbReference type="Pfam" id="PF00704">
    <property type="entry name" value="Glyco_hydro_18"/>
    <property type="match status" value="1"/>
</dbReference>
<keyword evidence="5" id="KW-1185">Reference proteome</keyword>
<feature type="chain" id="PRO_5003735800" description="GH18 domain-containing protein" evidence="2">
    <location>
        <begin position="37"/>
        <end position="1665"/>
    </location>
</feature>
<dbReference type="GO" id="GO:0008061">
    <property type="term" value="F:chitin binding"/>
    <property type="evidence" value="ECO:0007669"/>
    <property type="project" value="InterPro"/>
</dbReference>
<evidence type="ECO:0000313" key="5">
    <source>
        <dbReference type="Proteomes" id="UP000006514"/>
    </source>
</evidence>
<gene>
    <name evidence="4" type="ORF">AURDEDRAFT_173595</name>
</gene>
<dbReference type="GO" id="GO:0006032">
    <property type="term" value="P:chitin catabolic process"/>
    <property type="evidence" value="ECO:0007669"/>
    <property type="project" value="TreeGrafter"/>
</dbReference>
<dbReference type="InterPro" id="IPR012334">
    <property type="entry name" value="Pectin_lyas_fold"/>
</dbReference>
<dbReference type="eggNOG" id="KOG2806">
    <property type="taxonomic scope" value="Eukaryota"/>
</dbReference>